<dbReference type="RefSeq" id="XP_010783087.1">
    <property type="nucleotide sequence ID" value="XM_010784785.1"/>
</dbReference>
<proteinExistence type="predicted"/>
<gene>
    <name evidence="3" type="primary">LOC104957176</name>
</gene>
<dbReference type="GeneID" id="104957176"/>
<feature type="chain" id="PRO_5026860239" evidence="1">
    <location>
        <begin position="33"/>
        <end position="123"/>
    </location>
</feature>
<keyword evidence="2" id="KW-1185">Reference proteome</keyword>
<dbReference type="Proteomes" id="UP000504611">
    <property type="component" value="Unplaced"/>
</dbReference>
<keyword evidence="1" id="KW-0732">Signal</keyword>
<accession>A0A6I9P4I0</accession>
<sequence length="123" mass="13224">MLFLGKSDRCSPLKLVLWSVSVLVCLSVRSGAEENPWYQDLCSYKWEAIDQVNKVGYTLRLCESSPSTSCGPGTAVCARDLNTKAAQSVGEYSTLAYTGLHSKGVTVSPDISLQPGVDIMAVC</sequence>
<evidence type="ECO:0000256" key="1">
    <source>
        <dbReference type="SAM" id="SignalP"/>
    </source>
</evidence>
<name>A0A6I9P4I0_9TELE</name>
<dbReference type="SUPFAM" id="SSF50911">
    <property type="entry name" value="Mannose 6-phosphate receptor domain"/>
    <property type="match status" value="1"/>
</dbReference>
<protein>
    <submittedName>
        <fullName evidence="3">Cation-independent mannose-6-phosphate receptor-like</fullName>
    </submittedName>
</protein>
<dbReference type="OrthoDB" id="8904094at2759"/>
<evidence type="ECO:0000313" key="2">
    <source>
        <dbReference type="Proteomes" id="UP000504611"/>
    </source>
</evidence>
<dbReference type="KEGG" id="ncc:104957176"/>
<feature type="signal peptide" evidence="1">
    <location>
        <begin position="1"/>
        <end position="32"/>
    </location>
</feature>
<dbReference type="Gene3D" id="2.70.130.10">
    <property type="entry name" value="Mannose-6-phosphate receptor binding domain"/>
    <property type="match status" value="1"/>
</dbReference>
<dbReference type="InterPro" id="IPR009011">
    <property type="entry name" value="Man6P_isomerase_rcpt-bd_dom_sf"/>
</dbReference>
<organism evidence="2 3">
    <name type="scientific">Notothenia coriiceps</name>
    <name type="common">black rockcod</name>
    <dbReference type="NCBI Taxonomy" id="8208"/>
    <lineage>
        <taxon>Eukaryota</taxon>
        <taxon>Metazoa</taxon>
        <taxon>Chordata</taxon>
        <taxon>Craniata</taxon>
        <taxon>Vertebrata</taxon>
        <taxon>Euteleostomi</taxon>
        <taxon>Actinopterygii</taxon>
        <taxon>Neopterygii</taxon>
        <taxon>Teleostei</taxon>
        <taxon>Neoteleostei</taxon>
        <taxon>Acanthomorphata</taxon>
        <taxon>Eupercaria</taxon>
        <taxon>Perciformes</taxon>
        <taxon>Notothenioidei</taxon>
        <taxon>Nototheniidae</taxon>
        <taxon>Notothenia</taxon>
    </lineage>
</organism>
<reference evidence="3" key="1">
    <citation type="submission" date="2025-08" db="UniProtKB">
        <authorList>
            <consortium name="RefSeq"/>
        </authorList>
    </citation>
    <scope>IDENTIFICATION</scope>
    <source>
        <tissue evidence="3">Muscle</tissue>
    </source>
</reference>
<evidence type="ECO:0000313" key="3">
    <source>
        <dbReference type="RefSeq" id="XP_010783087.1"/>
    </source>
</evidence>
<dbReference type="AlphaFoldDB" id="A0A6I9P4I0"/>